<evidence type="ECO:0000313" key="1">
    <source>
        <dbReference type="EMBL" id="KAJ6436827.1"/>
    </source>
</evidence>
<evidence type="ECO:0000313" key="2">
    <source>
        <dbReference type="Proteomes" id="UP001163105"/>
    </source>
</evidence>
<sequence length="75" mass="8657">MGHLLRHDLEDYIWNKIDFYPGDNHSSNDKVCREGHQLGATRAEDSMPWAHGHAIMIAVQAFPFMDSTRKLHEPL</sequence>
<name>A0AB34FD56_9HYPO</name>
<keyword evidence="2" id="KW-1185">Reference proteome</keyword>
<dbReference type="EMBL" id="JAQHRD010000016">
    <property type="protein sequence ID" value="KAJ6436827.1"/>
    <property type="molecule type" value="Genomic_DNA"/>
</dbReference>
<proteinExistence type="predicted"/>
<protein>
    <submittedName>
        <fullName evidence="1">Ribonuclease H-like protein</fullName>
    </submittedName>
</protein>
<comment type="caution">
    <text evidence="1">The sequence shown here is derived from an EMBL/GenBank/DDBJ whole genome shotgun (WGS) entry which is preliminary data.</text>
</comment>
<reference evidence="1" key="1">
    <citation type="submission" date="2023-01" db="EMBL/GenBank/DDBJ databases">
        <title>The growth and conidiation of Purpureocillium lavendulum are regulated by nitrogen source and histone H3K14 acetylation.</title>
        <authorList>
            <person name="Tang P."/>
            <person name="Han J."/>
            <person name="Zhang C."/>
            <person name="Tang P."/>
            <person name="Qi F."/>
            <person name="Zhang K."/>
            <person name="Liang L."/>
        </authorList>
    </citation>
    <scope>NUCLEOTIDE SEQUENCE</scope>
    <source>
        <strain evidence="1">YMF1.00683</strain>
    </source>
</reference>
<dbReference type="AlphaFoldDB" id="A0AB34FD56"/>
<organism evidence="1 2">
    <name type="scientific">Purpureocillium lavendulum</name>
    <dbReference type="NCBI Taxonomy" id="1247861"/>
    <lineage>
        <taxon>Eukaryota</taxon>
        <taxon>Fungi</taxon>
        <taxon>Dikarya</taxon>
        <taxon>Ascomycota</taxon>
        <taxon>Pezizomycotina</taxon>
        <taxon>Sordariomycetes</taxon>
        <taxon>Hypocreomycetidae</taxon>
        <taxon>Hypocreales</taxon>
        <taxon>Ophiocordycipitaceae</taxon>
        <taxon>Purpureocillium</taxon>
    </lineage>
</organism>
<gene>
    <name evidence="1" type="ORF">O9K51_10594</name>
</gene>
<accession>A0AB34FD56</accession>
<dbReference type="Proteomes" id="UP001163105">
    <property type="component" value="Unassembled WGS sequence"/>
</dbReference>